<sequence>MILFYMAEMNMYTYIQSDEQYYSYCNKLERLVTIEAEGGEVDFIEIDFLTLLIQNYDERTSSIKPGNIHPVELIKYLMECHEMSIRILADKMNVHNSTVSKVLNHKLDISPKNAEKLSSIFALKPEVFIFFDKNKG</sequence>
<comment type="caution">
    <text evidence="2">The sequence shown here is derived from an EMBL/GenBank/DDBJ whole genome shotgun (WGS) entry which is preliminary data.</text>
</comment>
<dbReference type="InterPro" id="IPR001387">
    <property type="entry name" value="Cro/C1-type_HTH"/>
</dbReference>
<dbReference type="SMART" id="SM00530">
    <property type="entry name" value="HTH_XRE"/>
    <property type="match status" value="1"/>
</dbReference>
<dbReference type="AlphaFoldDB" id="A0A315ZE81"/>
<dbReference type="GO" id="GO:0003677">
    <property type="term" value="F:DNA binding"/>
    <property type="evidence" value="ECO:0007669"/>
    <property type="project" value="InterPro"/>
</dbReference>
<dbReference type="SUPFAM" id="SSF47413">
    <property type="entry name" value="lambda repressor-like DNA-binding domains"/>
    <property type="match status" value="1"/>
</dbReference>
<feature type="domain" description="HTH cro/C1-type" evidence="1">
    <location>
        <begin position="74"/>
        <end position="128"/>
    </location>
</feature>
<organism evidence="2 3">
    <name type="scientific">Sediminitomix flava</name>
    <dbReference type="NCBI Taxonomy" id="379075"/>
    <lineage>
        <taxon>Bacteria</taxon>
        <taxon>Pseudomonadati</taxon>
        <taxon>Bacteroidota</taxon>
        <taxon>Cytophagia</taxon>
        <taxon>Cytophagales</taxon>
        <taxon>Flammeovirgaceae</taxon>
        <taxon>Sediminitomix</taxon>
    </lineage>
</organism>
<reference evidence="2 3" key="1">
    <citation type="submission" date="2018-03" db="EMBL/GenBank/DDBJ databases">
        <title>Genomic Encyclopedia of Archaeal and Bacterial Type Strains, Phase II (KMG-II): from individual species to whole genera.</title>
        <authorList>
            <person name="Goeker M."/>
        </authorList>
    </citation>
    <scope>NUCLEOTIDE SEQUENCE [LARGE SCALE GENOMIC DNA]</scope>
    <source>
        <strain evidence="2 3">DSM 28229</strain>
    </source>
</reference>
<dbReference type="InterPro" id="IPR010982">
    <property type="entry name" value="Lambda_DNA-bd_dom_sf"/>
</dbReference>
<evidence type="ECO:0000259" key="1">
    <source>
        <dbReference type="PROSITE" id="PS50943"/>
    </source>
</evidence>
<evidence type="ECO:0000313" key="2">
    <source>
        <dbReference type="EMBL" id="PWJ43875.1"/>
    </source>
</evidence>
<dbReference type="Pfam" id="PF01381">
    <property type="entry name" value="HTH_3"/>
    <property type="match status" value="1"/>
</dbReference>
<dbReference type="PROSITE" id="PS50943">
    <property type="entry name" value="HTH_CROC1"/>
    <property type="match status" value="1"/>
</dbReference>
<dbReference type="Proteomes" id="UP000245535">
    <property type="component" value="Unassembled WGS sequence"/>
</dbReference>
<proteinExistence type="predicted"/>
<dbReference type="EMBL" id="QGDO01000001">
    <property type="protein sequence ID" value="PWJ43875.1"/>
    <property type="molecule type" value="Genomic_DNA"/>
</dbReference>
<dbReference type="CDD" id="cd00093">
    <property type="entry name" value="HTH_XRE"/>
    <property type="match status" value="1"/>
</dbReference>
<protein>
    <submittedName>
        <fullName evidence="2">Antitoxin component HigA of HigAB toxin-antitoxin module</fullName>
    </submittedName>
</protein>
<keyword evidence="3" id="KW-1185">Reference proteome</keyword>
<dbReference type="Gene3D" id="1.10.260.40">
    <property type="entry name" value="lambda repressor-like DNA-binding domains"/>
    <property type="match status" value="1"/>
</dbReference>
<accession>A0A315ZE81</accession>
<gene>
    <name evidence="2" type="ORF">BC781_101221</name>
</gene>
<evidence type="ECO:0000313" key="3">
    <source>
        <dbReference type="Proteomes" id="UP000245535"/>
    </source>
</evidence>
<name>A0A315ZE81_SEDFL</name>